<evidence type="ECO:0000313" key="2">
    <source>
        <dbReference type="Proteomes" id="UP001497700"/>
    </source>
</evidence>
<keyword evidence="2" id="KW-1185">Reference proteome</keyword>
<accession>A0ACB9YLF9</accession>
<organism evidence="1 2">
    <name type="scientific">Hypoxylon rubiginosum</name>
    <dbReference type="NCBI Taxonomy" id="110542"/>
    <lineage>
        <taxon>Eukaryota</taxon>
        <taxon>Fungi</taxon>
        <taxon>Dikarya</taxon>
        <taxon>Ascomycota</taxon>
        <taxon>Pezizomycotina</taxon>
        <taxon>Sordariomycetes</taxon>
        <taxon>Xylariomycetidae</taxon>
        <taxon>Xylariales</taxon>
        <taxon>Hypoxylaceae</taxon>
        <taxon>Hypoxylon</taxon>
    </lineage>
</organism>
<protein>
    <submittedName>
        <fullName evidence="1">Uncharacterized protein</fullName>
    </submittedName>
</protein>
<sequence length="287" mass="30672">MYFQYACAALLGLSSLVASAPTNEALPPSSERGLKWRSRRSPLTIEQIVQETNIIIVEDNKAQLDALQALAEQEFAQLVQAQVALITQLEDVKNNIRINHFKSRFSQVNIVVVTVATVVDARAAQGAQNRYMVNQLLADNGKPDNQIMVMVSDAQTMTIGASQTVDLAGVQAASALSQPTGAPSLVAADPAAPFGRLNESLILPIGAQAPAIDLVFADPAAIILPGQNNLFVESTDTFLQDCGFYQSNGNAFANLASQSFASFEQITVANGQVSIVKQQTQEINIVV</sequence>
<reference evidence="1 2" key="1">
    <citation type="journal article" date="2022" name="New Phytol.">
        <title>Ecological generalism drives hyperdiversity of secondary metabolite gene clusters in xylarialean endophytes.</title>
        <authorList>
            <person name="Franco M.E.E."/>
            <person name="Wisecaver J.H."/>
            <person name="Arnold A.E."/>
            <person name="Ju Y.M."/>
            <person name="Slot J.C."/>
            <person name="Ahrendt S."/>
            <person name="Moore L.P."/>
            <person name="Eastman K.E."/>
            <person name="Scott K."/>
            <person name="Konkel Z."/>
            <person name="Mondo S.J."/>
            <person name="Kuo A."/>
            <person name="Hayes R.D."/>
            <person name="Haridas S."/>
            <person name="Andreopoulos B."/>
            <person name="Riley R."/>
            <person name="LaButti K."/>
            <person name="Pangilinan J."/>
            <person name="Lipzen A."/>
            <person name="Amirebrahimi M."/>
            <person name="Yan J."/>
            <person name="Adam C."/>
            <person name="Keymanesh K."/>
            <person name="Ng V."/>
            <person name="Louie K."/>
            <person name="Northen T."/>
            <person name="Drula E."/>
            <person name="Henrissat B."/>
            <person name="Hsieh H.M."/>
            <person name="Youens-Clark K."/>
            <person name="Lutzoni F."/>
            <person name="Miadlikowska J."/>
            <person name="Eastwood D.C."/>
            <person name="Hamelin R.C."/>
            <person name="Grigoriev I.V."/>
            <person name="U'Ren J.M."/>
        </authorList>
    </citation>
    <scope>NUCLEOTIDE SEQUENCE [LARGE SCALE GENOMIC DNA]</scope>
    <source>
        <strain evidence="1 2">CBS 119005</strain>
    </source>
</reference>
<evidence type="ECO:0000313" key="1">
    <source>
        <dbReference type="EMBL" id="KAI4860245.1"/>
    </source>
</evidence>
<gene>
    <name evidence="1" type="ORF">F4820DRAFT_118874</name>
</gene>
<dbReference type="Proteomes" id="UP001497700">
    <property type="component" value="Unassembled WGS sequence"/>
</dbReference>
<proteinExistence type="predicted"/>
<comment type="caution">
    <text evidence="1">The sequence shown here is derived from an EMBL/GenBank/DDBJ whole genome shotgun (WGS) entry which is preliminary data.</text>
</comment>
<dbReference type="EMBL" id="MU393594">
    <property type="protein sequence ID" value="KAI4860245.1"/>
    <property type="molecule type" value="Genomic_DNA"/>
</dbReference>
<name>A0ACB9YLF9_9PEZI</name>